<evidence type="ECO:0000313" key="5">
    <source>
        <dbReference type="EMBL" id="KAK90525.1"/>
    </source>
</evidence>
<dbReference type="STRING" id="35814.BBB42_12115"/>
<dbReference type="Pfam" id="PF09375">
    <property type="entry name" value="Peptidase_M75"/>
    <property type="match status" value="1"/>
</dbReference>
<dbReference type="PATRIC" id="fig|1331206.3.peg.2109"/>
<dbReference type="InterPro" id="IPR018976">
    <property type="entry name" value="Imelysin-like"/>
</dbReference>
<comment type="subcellular location">
    <subcellularLocation>
        <location evidence="1">Cell envelope</location>
    </subcellularLocation>
</comment>
<dbReference type="InterPro" id="IPR034984">
    <property type="entry name" value="Imelysin-like_IPPA"/>
</dbReference>
<reference evidence="5 6" key="1">
    <citation type="submission" date="2014-03" db="EMBL/GenBank/DDBJ databases">
        <title>Genome sequence of Bordetella holmseii.</title>
        <authorList>
            <person name="Harvill E."/>
            <person name="Goodfield L.L."/>
            <person name="Ivanov Y."/>
            <person name="Meyer J.A."/>
            <person name="Newth C."/>
            <person name="Cassiday P."/>
            <person name="Tondella M.L."/>
            <person name="Liao P."/>
            <person name="Zimmerman J."/>
            <person name="Meert K."/>
            <person name="Wessel D."/>
            <person name="Berger J."/>
            <person name="Dean J.M."/>
            <person name="Holubkov R."/>
            <person name="Burr J."/>
            <person name="Liu T."/>
            <person name="Brinkac L.M."/>
            <person name="Sanka R."/>
            <person name="Kim M."/>
            <person name="Losada L."/>
        </authorList>
    </citation>
    <scope>NUCLEOTIDE SEQUENCE [LARGE SCALE GENOMIC DNA]</scope>
    <source>
        <strain evidence="5 6">CDC-H585-BH</strain>
    </source>
</reference>
<evidence type="ECO:0000259" key="4">
    <source>
        <dbReference type="Pfam" id="PF09375"/>
    </source>
</evidence>
<dbReference type="CDD" id="cd14659">
    <property type="entry name" value="Imelysin-like_IPPA"/>
    <property type="match status" value="1"/>
</dbReference>
<protein>
    <submittedName>
        <fullName evidence="5">Imelysin</fullName>
    </submittedName>
</protein>
<dbReference type="Proteomes" id="UP000026682">
    <property type="component" value="Unassembled WGS sequence"/>
</dbReference>
<dbReference type="GO" id="GO:0030313">
    <property type="term" value="C:cell envelope"/>
    <property type="evidence" value="ECO:0007669"/>
    <property type="project" value="UniProtKB-SubCell"/>
</dbReference>
<keyword evidence="2 3" id="KW-0732">Signal</keyword>
<comment type="caution">
    <text evidence="5">The sequence shown here is derived from an EMBL/GenBank/DDBJ whole genome shotgun (WGS) entry which is preliminary data.</text>
</comment>
<feature type="domain" description="Imelysin-like" evidence="4">
    <location>
        <begin position="37"/>
        <end position="323"/>
    </location>
</feature>
<sequence>MKSPLFVLAGVLCSVPAWAAPPSDLGQRLAEGYARPAMATLDDSARSMHHELQAWCKTPSQAGTEKVSAAFATLARAWSAVAFLRFGPLVDNNRFERLYFWPDTRGVMPRQLHSALAAADSAVLAEGGWAGRSVAIQGLPALEYLLYGDPALLRASEPQAAASQYACAYATAVAGNIHDVAAQLRQAWSAQAQFGRQFTAPAQDNDLYRGSEEVAAEAMKALSTGLQFARDVNLLPVLGADAQAARPKRAAFWRSGQTGATLAASLNGLLAFYQAGGYVFATGSQGLADTLTHELKQAAALVASVPASAEAAFTQAQSREALVLAAMVIKNAKDVVDQDIAPALGVTIGFNALDGD</sequence>
<evidence type="ECO:0000313" key="6">
    <source>
        <dbReference type="Proteomes" id="UP000026682"/>
    </source>
</evidence>
<name>A0A158M459_9BORD</name>
<dbReference type="RefSeq" id="WP_005014821.1">
    <property type="nucleotide sequence ID" value="NZ_JFZZ01000073.1"/>
</dbReference>
<accession>A0A158M459</accession>
<feature type="signal peptide" evidence="3">
    <location>
        <begin position="1"/>
        <end position="19"/>
    </location>
</feature>
<feature type="chain" id="PRO_5007628532" evidence="3">
    <location>
        <begin position="20"/>
        <end position="356"/>
    </location>
</feature>
<proteinExistence type="predicted"/>
<dbReference type="GeneID" id="93119424"/>
<dbReference type="InterPro" id="IPR038352">
    <property type="entry name" value="Imelysin_sf"/>
</dbReference>
<evidence type="ECO:0000256" key="3">
    <source>
        <dbReference type="SAM" id="SignalP"/>
    </source>
</evidence>
<organism evidence="5 6">
    <name type="scientific">Bordetella holmesii CDC-H585-BH</name>
    <dbReference type="NCBI Taxonomy" id="1331206"/>
    <lineage>
        <taxon>Bacteria</taxon>
        <taxon>Pseudomonadati</taxon>
        <taxon>Pseudomonadota</taxon>
        <taxon>Betaproteobacteria</taxon>
        <taxon>Burkholderiales</taxon>
        <taxon>Alcaligenaceae</taxon>
        <taxon>Bordetella</taxon>
    </lineage>
</organism>
<evidence type="ECO:0000256" key="2">
    <source>
        <dbReference type="ARBA" id="ARBA00022729"/>
    </source>
</evidence>
<dbReference type="Gene3D" id="1.20.1420.20">
    <property type="entry name" value="M75 peptidase, HXXE motif"/>
    <property type="match status" value="1"/>
</dbReference>
<gene>
    <name evidence="5" type="ORF">L497_1764</name>
</gene>
<dbReference type="EMBL" id="JFZZ01000073">
    <property type="protein sequence ID" value="KAK90525.1"/>
    <property type="molecule type" value="Genomic_DNA"/>
</dbReference>
<evidence type="ECO:0000256" key="1">
    <source>
        <dbReference type="ARBA" id="ARBA00004196"/>
    </source>
</evidence>
<dbReference type="AlphaFoldDB" id="A0A158M459"/>